<gene>
    <name evidence="1" type="ORF">RPMA_11895</name>
</gene>
<dbReference type="Proteomes" id="UP000682843">
    <property type="component" value="Chromosome"/>
</dbReference>
<evidence type="ECO:0000313" key="2">
    <source>
        <dbReference type="Proteomes" id="UP000682843"/>
    </source>
</evidence>
<keyword evidence="2" id="KW-1185">Reference proteome</keyword>
<evidence type="ECO:0000313" key="1">
    <source>
        <dbReference type="EMBL" id="QUS39457.1"/>
    </source>
</evidence>
<organism evidence="1 2">
    <name type="scientific">Tardiphaga alba</name>
    <dbReference type="NCBI Taxonomy" id="340268"/>
    <lineage>
        <taxon>Bacteria</taxon>
        <taxon>Pseudomonadati</taxon>
        <taxon>Pseudomonadota</taxon>
        <taxon>Alphaproteobacteria</taxon>
        <taxon>Hyphomicrobiales</taxon>
        <taxon>Nitrobacteraceae</taxon>
        <taxon>Tardiphaga</taxon>
    </lineage>
</organism>
<proteinExistence type="predicted"/>
<accession>A0ABX8A890</accession>
<dbReference type="EMBL" id="CP036498">
    <property type="protein sequence ID" value="QUS39457.1"/>
    <property type="molecule type" value="Genomic_DNA"/>
</dbReference>
<reference evidence="1 2" key="1">
    <citation type="submission" date="2019-02" db="EMBL/GenBank/DDBJ databases">
        <title>Emended description of the genus Rhodopseudomonas and description of Rhodopseudomonas albus sp. nov., a non-phototrophic, heavy-metal-tolerant bacterium isolated from garden soil.</title>
        <authorList>
            <person name="Bao Z."/>
            <person name="Cao W.W."/>
            <person name="Sato Y."/>
            <person name="Nishizawa T."/>
            <person name="Zhao J."/>
            <person name="Guo Y."/>
            <person name="Ohta H."/>
        </authorList>
    </citation>
    <scope>NUCLEOTIDE SEQUENCE [LARGE SCALE GENOMIC DNA]</scope>
    <source>
        <strain evidence="1 2">SK50-23</strain>
    </source>
</reference>
<protein>
    <submittedName>
        <fullName evidence="1">Uncharacterized protein</fullName>
    </submittedName>
</protein>
<sequence length="67" mass="7786">MSDAYDYFLSHAIEATRKARSLPRGRIRDKQRTVARVYHLLAREAAFGPNIQHLNDYRAARSGEKRL</sequence>
<name>A0ABX8A890_9BRAD</name>